<dbReference type="GO" id="GO:0003723">
    <property type="term" value="F:RNA binding"/>
    <property type="evidence" value="ECO:0007669"/>
    <property type="project" value="UniProtKB-UniRule"/>
</dbReference>
<dbReference type="InterPro" id="IPR025313">
    <property type="entry name" value="SPB4-like_CTE"/>
</dbReference>
<evidence type="ECO:0000256" key="7">
    <source>
        <dbReference type="RuleBase" id="RU365068"/>
    </source>
</evidence>
<evidence type="ECO:0000256" key="6">
    <source>
        <dbReference type="PROSITE-ProRule" id="PRU00552"/>
    </source>
</evidence>
<feature type="short sequence motif" description="Q motif" evidence="6">
    <location>
        <begin position="25"/>
        <end position="54"/>
    </location>
</feature>
<dbReference type="PROSITE" id="PS51194">
    <property type="entry name" value="HELICASE_CTER"/>
    <property type="match status" value="1"/>
</dbReference>
<dbReference type="SUPFAM" id="SSF52540">
    <property type="entry name" value="P-loop containing nucleoside triphosphate hydrolases"/>
    <property type="match status" value="2"/>
</dbReference>
<proteinExistence type="inferred from homology"/>
<keyword evidence="5 7" id="KW-0694">RNA-binding</keyword>
<dbReference type="Pfam" id="PF13959">
    <property type="entry name" value="CTE_SPB4"/>
    <property type="match status" value="1"/>
</dbReference>
<evidence type="ECO:0000259" key="8">
    <source>
        <dbReference type="PROSITE" id="PS51194"/>
    </source>
</evidence>
<dbReference type="Proteomes" id="UP000053555">
    <property type="component" value="Unassembled WGS sequence"/>
</dbReference>
<dbReference type="CDD" id="cd18787">
    <property type="entry name" value="SF2_C_DEAD"/>
    <property type="match status" value="1"/>
</dbReference>
<gene>
    <name evidence="10" type="ORF">glysoja_046688</name>
</gene>
<organism evidence="10">
    <name type="scientific">Glycine soja</name>
    <name type="common">Wild soybean</name>
    <dbReference type="NCBI Taxonomy" id="3848"/>
    <lineage>
        <taxon>Eukaryota</taxon>
        <taxon>Viridiplantae</taxon>
        <taxon>Streptophyta</taxon>
        <taxon>Embryophyta</taxon>
        <taxon>Tracheophyta</taxon>
        <taxon>Spermatophyta</taxon>
        <taxon>Magnoliopsida</taxon>
        <taxon>eudicotyledons</taxon>
        <taxon>Gunneridae</taxon>
        <taxon>Pentapetalae</taxon>
        <taxon>rosids</taxon>
        <taxon>fabids</taxon>
        <taxon>Fabales</taxon>
        <taxon>Fabaceae</taxon>
        <taxon>Papilionoideae</taxon>
        <taxon>50 kb inversion clade</taxon>
        <taxon>NPAAA clade</taxon>
        <taxon>indigoferoid/millettioid clade</taxon>
        <taxon>Phaseoleae</taxon>
        <taxon>Glycine</taxon>
        <taxon>Glycine subgen. Soja</taxon>
    </lineage>
</organism>
<feature type="domain" description="Helicase C-terminal" evidence="8">
    <location>
        <begin position="192"/>
        <end position="353"/>
    </location>
</feature>
<evidence type="ECO:0000256" key="3">
    <source>
        <dbReference type="ARBA" id="ARBA00022806"/>
    </source>
</evidence>
<accession>A0A0B2QBK2</accession>
<feature type="domain" description="DEAD-box RNA helicase Q" evidence="9">
    <location>
        <begin position="25"/>
        <end position="54"/>
    </location>
</feature>
<dbReference type="SMART" id="SM01178">
    <property type="entry name" value="DUF4217"/>
    <property type="match status" value="1"/>
</dbReference>
<evidence type="ECO:0000313" key="10">
    <source>
        <dbReference type="EMBL" id="KHN18991.1"/>
    </source>
</evidence>
<dbReference type="GO" id="GO:0003724">
    <property type="term" value="F:RNA helicase activity"/>
    <property type="evidence" value="ECO:0007669"/>
    <property type="project" value="UniProtKB-EC"/>
</dbReference>
<sequence length="459" mass="52044">MGAKKQSQGVKNEGNGTNSDVFASCSFSSLGLESNLCEQLRERLGFEVPTLVQAQAIPVILSGRHVILELGFGKNIEEILDLLGSRKTGHDDKKNTVPTHSKIQRQNLLLSATLNEKVNHLAKMSLDNPVMIGLDGKKMEPISTIKRLDPSESDEDSEDKYYSKVPTVGDYKVPIQLIQRYMKVPCGSRLPVLLSILRHLFEREPSQKVVLFFSTCDAVDFHYSLLSEFQFSSYSQTEGVRQVFLGCKTFRLHGNMQQEDRRTSFQATDVSARGLDFPKVRCIIQYDSPGEATEYVHRVGRTARLGERGESLVFLQPVEIDYLQDLEKHGVSLTEYPVLKVLDNFPLQKNHTKKSVFLESHPWVLCLQKALEAFIMSKPEMDELSRKAFCSWVRAYTAHRGELKRVFMIKKLHLGHVAKSFALKQPPSLVGQSFQKQIKKRKIFEKKNGLSKKRKVSGL</sequence>
<dbReference type="EC" id="3.6.4.13" evidence="7"/>
<dbReference type="AlphaFoldDB" id="A0A0B2QBK2"/>
<keyword evidence="1 7" id="KW-0547">Nucleotide-binding</keyword>
<comment type="similarity">
    <text evidence="7">Belongs to the DEAD box helicase family.</text>
</comment>
<dbReference type="PANTHER" id="PTHR24031">
    <property type="entry name" value="RNA HELICASE"/>
    <property type="match status" value="1"/>
</dbReference>
<dbReference type="InterPro" id="IPR014014">
    <property type="entry name" value="RNA_helicase_DEAD_Q_motif"/>
</dbReference>
<keyword evidence="4 7" id="KW-0067">ATP-binding</keyword>
<evidence type="ECO:0000256" key="5">
    <source>
        <dbReference type="ARBA" id="ARBA00022884"/>
    </source>
</evidence>
<dbReference type="GO" id="GO:0005524">
    <property type="term" value="F:ATP binding"/>
    <property type="evidence" value="ECO:0007669"/>
    <property type="project" value="UniProtKB-UniRule"/>
</dbReference>
<evidence type="ECO:0000256" key="2">
    <source>
        <dbReference type="ARBA" id="ARBA00022801"/>
    </source>
</evidence>
<reference evidence="10" key="1">
    <citation type="submission" date="2014-07" db="EMBL/GenBank/DDBJ databases">
        <title>Identification of a novel salt tolerance gene in wild soybean by whole-genome sequencing.</title>
        <authorList>
            <person name="Lam H.-M."/>
            <person name="Qi X."/>
            <person name="Li M.-W."/>
            <person name="Liu X."/>
            <person name="Xie M."/>
            <person name="Ni M."/>
            <person name="Xu X."/>
        </authorList>
    </citation>
    <scope>NUCLEOTIDE SEQUENCE [LARGE SCALE GENOMIC DNA]</scope>
    <source>
        <tissue evidence="10">Root</tissue>
    </source>
</reference>
<dbReference type="GO" id="GO:0016887">
    <property type="term" value="F:ATP hydrolysis activity"/>
    <property type="evidence" value="ECO:0007669"/>
    <property type="project" value="RHEA"/>
</dbReference>
<name>A0A0B2QBK2_GLYSO</name>
<dbReference type="InterPro" id="IPR027417">
    <property type="entry name" value="P-loop_NTPase"/>
</dbReference>
<evidence type="ECO:0000259" key="9">
    <source>
        <dbReference type="PROSITE" id="PS51195"/>
    </source>
</evidence>
<dbReference type="EMBL" id="KN659504">
    <property type="protein sequence ID" value="KHN18991.1"/>
    <property type="molecule type" value="Genomic_DNA"/>
</dbReference>
<comment type="function">
    <text evidence="7">RNA helicase.</text>
</comment>
<comment type="catalytic activity">
    <reaction evidence="7">
        <text>ATP + H2O = ADP + phosphate + H(+)</text>
        <dbReference type="Rhea" id="RHEA:13065"/>
        <dbReference type="ChEBI" id="CHEBI:15377"/>
        <dbReference type="ChEBI" id="CHEBI:15378"/>
        <dbReference type="ChEBI" id="CHEBI:30616"/>
        <dbReference type="ChEBI" id="CHEBI:43474"/>
        <dbReference type="ChEBI" id="CHEBI:456216"/>
        <dbReference type="EC" id="3.6.4.13"/>
    </reaction>
</comment>
<comment type="domain">
    <text evidence="7">The Q motif is unique to and characteristic of the DEAD box family of RNA helicases and controls ATP binding and hydrolysis.</text>
</comment>
<evidence type="ECO:0000256" key="4">
    <source>
        <dbReference type="ARBA" id="ARBA00022840"/>
    </source>
</evidence>
<evidence type="ECO:0000256" key="1">
    <source>
        <dbReference type="ARBA" id="ARBA00022741"/>
    </source>
</evidence>
<protein>
    <recommendedName>
        <fullName evidence="7">ATP-dependent RNA helicase</fullName>
        <ecNumber evidence="7">3.6.4.13</ecNumber>
    </recommendedName>
</protein>
<dbReference type="InterPro" id="IPR001650">
    <property type="entry name" value="Helicase_C-like"/>
</dbReference>
<dbReference type="PROSITE" id="PS51195">
    <property type="entry name" value="Q_MOTIF"/>
    <property type="match status" value="1"/>
</dbReference>
<keyword evidence="2 7" id="KW-0378">Hydrolase</keyword>
<dbReference type="Pfam" id="PF00271">
    <property type="entry name" value="Helicase_C"/>
    <property type="match status" value="1"/>
</dbReference>
<dbReference type="SMART" id="SM00490">
    <property type="entry name" value="HELICc"/>
    <property type="match status" value="1"/>
</dbReference>
<keyword evidence="3 7" id="KW-0347">Helicase</keyword>
<dbReference type="Gene3D" id="3.40.50.300">
    <property type="entry name" value="P-loop containing nucleotide triphosphate hydrolases"/>
    <property type="match status" value="3"/>
</dbReference>